<name>A0A9P7F0G6_9AGAM</name>
<comment type="subcellular location">
    <subcellularLocation>
        <location evidence="1">Nucleus</location>
    </subcellularLocation>
</comment>
<feature type="compositionally biased region" description="Basic and acidic residues" evidence="7">
    <location>
        <begin position="134"/>
        <end position="163"/>
    </location>
</feature>
<feature type="region of interest" description="Disordered" evidence="7">
    <location>
        <begin position="63"/>
        <end position="171"/>
    </location>
</feature>
<keyword evidence="2" id="KW-0479">Metal-binding</keyword>
<accession>A0A9P7F0G6</accession>
<comment type="caution">
    <text evidence="9">The sequence shown here is derived from an EMBL/GenBank/DDBJ whole genome shotgun (WGS) entry which is preliminary data.</text>
</comment>
<dbReference type="GO" id="GO:0006364">
    <property type="term" value="P:rRNA processing"/>
    <property type="evidence" value="ECO:0007669"/>
    <property type="project" value="TreeGrafter"/>
</dbReference>
<keyword evidence="3" id="KW-0677">Repeat</keyword>
<reference evidence="9" key="1">
    <citation type="journal article" date="2020" name="New Phytol.">
        <title>Comparative genomics reveals dynamic genome evolution in host specialist ectomycorrhizal fungi.</title>
        <authorList>
            <person name="Lofgren L.A."/>
            <person name="Nguyen N.H."/>
            <person name="Vilgalys R."/>
            <person name="Ruytinx J."/>
            <person name="Liao H.L."/>
            <person name="Branco S."/>
            <person name="Kuo A."/>
            <person name="LaButti K."/>
            <person name="Lipzen A."/>
            <person name="Andreopoulos W."/>
            <person name="Pangilinan J."/>
            <person name="Riley R."/>
            <person name="Hundley H."/>
            <person name="Na H."/>
            <person name="Barry K."/>
            <person name="Grigoriev I.V."/>
            <person name="Stajich J.E."/>
            <person name="Kennedy P.G."/>
        </authorList>
    </citation>
    <scope>NUCLEOTIDE SEQUENCE</scope>
    <source>
        <strain evidence="9">FC423</strain>
    </source>
</reference>
<dbReference type="GO" id="GO:0003677">
    <property type="term" value="F:DNA binding"/>
    <property type="evidence" value="ECO:0007669"/>
    <property type="project" value="InterPro"/>
</dbReference>
<keyword evidence="6" id="KW-0539">Nucleus</keyword>
<evidence type="ECO:0000256" key="4">
    <source>
        <dbReference type="ARBA" id="ARBA00022771"/>
    </source>
</evidence>
<evidence type="ECO:0000256" key="1">
    <source>
        <dbReference type="ARBA" id="ARBA00004123"/>
    </source>
</evidence>
<dbReference type="PANTHER" id="PTHR13100:SF10">
    <property type="entry name" value="CELL GROWTH-REGULATING NUCLEOLAR PROTEIN"/>
    <property type="match status" value="1"/>
</dbReference>
<keyword evidence="5" id="KW-0862">Zinc</keyword>
<dbReference type="GO" id="GO:0008270">
    <property type="term" value="F:zinc ion binding"/>
    <property type="evidence" value="ECO:0007669"/>
    <property type="project" value="UniProtKB-KW"/>
</dbReference>
<keyword evidence="4" id="KW-0863">Zinc-finger</keyword>
<dbReference type="PANTHER" id="PTHR13100">
    <property type="entry name" value="CELL GROWTH-REGULATING NUCLEOLAR PROTEIN LYAR"/>
    <property type="match status" value="1"/>
</dbReference>
<dbReference type="InterPro" id="IPR014898">
    <property type="entry name" value="Znf_C2H2_LYAR"/>
</dbReference>
<dbReference type="EMBL" id="JABBWM010000051">
    <property type="protein sequence ID" value="KAG2101328.1"/>
    <property type="molecule type" value="Genomic_DNA"/>
</dbReference>
<protein>
    <recommendedName>
        <fullName evidence="8">Zinc finger C2H2 LYAR-type domain-containing protein</fullName>
    </recommendedName>
</protein>
<feature type="domain" description="Zinc finger C2H2 LYAR-type" evidence="8">
    <location>
        <begin position="28"/>
        <end position="56"/>
    </location>
</feature>
<evidence type="ECO:0000256" key="7">
    <source>
        <dbReference type="SAM" id="MobiDB-lite"/>
    </source>
</evidence>
<dbReference type="AlphaFoldDB" id="A0A9P7F0G6"/>
<dbReference type="Proteomes" id="UP000823399">
    <property type="component" value="Unassembled WGS sequence"/>
</dbReference>
<evidence type="ECO:0000256" key="6">
    <source>
        <dbReference type="ARBA" id="ARBA00023242"/>
    </source>
</evidence>
<sequence>MVHRCHSCSDVVKKPKLNQHHGFCHAAFDCIDCSTTFHTPAEYQGHTSCVTEAEKYQKTLYKGPRSAGSWGAAPRENGYGRFQGNGGYQPRPPTRYQATGANGTPLGTPQRMSPVTVTPPEPSVIPPKPIEAQPPKESDPAPKTTEIKSQKKSKSDSKAKDTKVSTCNSLL</sequence>
<gene>
    <name evidence="9" type="ORF">F5147DRAFT_314834</name>
</gene>
<dbReference type="InterPro" id="IPR036236">
    <property type="entry name" value="Znf_C2H2_sf"/>
</dbReference>
<dbReference type="GO" id="GO:0000122">
    <property type="term" value="P:negative regulation of transcription by RNA polymerase II"/>
    <property type="evidence" value="ECO:0007669"/>
    <property type="project" value="TreeGrafter"/>
</dbReference>
<dbReference type="Pfam" id="PF08790">
    <property type="entry name" value="zf-LYAR"/>
    <property type="match status" value="1"/>
</dbReference>
<evidence type="ECO:0000313" key="10">
    <source>
        <dbReference type="Proteomes" id="UP000823399"/>
    </source>
</evidence>
<evidence type="ECO:0000313" key="9">
    <source>
        <dbReference type="EMBL" id="KAG2101328.1"/>
    </source>
</evidence>
<evidence type="ECO:0000256" key="2">
    <source>
        <dbReference type="ARBA" id="ARBA00022723"/>
    </source>
</evidence>
<dbReference type="OrthoDB" id="21474at2759"/>
<feature type="compositionally biased region" description="Pro residues" evidence="7">
    <location>
        <begin position="117"/>
        <end position="129"/>
    </location>
</feature>
<keyword evidence="10" id="KW-1185">Reference proteome</keyword>
<dbReference type="SUPFAM" id="SSF57667">
    <property type="entry name" value="beta-beta-alpha zinc fingers"/>
    <property type="match status" value="1"/>
</dbReference>
<proteinExistence type="predicted"/>
<dbReference type="Gene3D" id="3.30.1490.490">
    <property type="match status" value="1"/>
</dbReference>
<feature type="compositionally biased region" description="Polar residues" evidence="7">
    <location>
        <begin position="96"/>
        <end position="111"/>
    </location>
</feature>
<organism evidence="9 10">
    <name type="scientific">Suillus discolor</name>
    <dbReference type="NCBI Taxonomy" id="1912936"/>
    <lineage>
        <taxon>Eukaryota</taxon>
        <taxon>Fungi</taxon>
        <taxon>Dikarya</taxon>
        <taxon>Basidiomycota</taxon>
        <taxon>Agaricomycotina</taxon>
        <taxon>Agaricomycetes</taxon>
        <taxon>Agaricomycetidae</taxon>
        <taxon>Boletales</taxon>
        <taxon>Suillineae</taxon>
        <taxon>Suillaceae</taxon>
        <taxon>Suillus</taxon>
    </lineage>
</organism>
<evidence type="ECO:0000256" key="5">
    <source>
        <dbReference type="ARBA" id="ARBA00022833"/>
    </source>
</evidence>
<evidence type="ECO:0000259" key="8">
    <source>
        <dbReference type="Pfam" id="PF08790"/>
    </source>
</evidence>
<dbReference type="GeneID" id="64691442"/>
<evidence type="ECO:0000256" key="3">
    <source>
        <dbReference type="ARBA" id="ARBA00022737"/>
    </source>
</evidence>
<dbReference type="RefSeq" id="XP_041289806.1">
    <property type="nucleotide sequence ID" value="XM_041429183.1"/>
</dbReference>
<dbReference type="InterPro" id="IPR039999">
    <property type="entry name" value="LYAR"/>
</dbReference>
<dbReference type="GO" id="GO:0005730">
    <property type="term" value="C:nucleolus"/>
    <property type="evidence" value="ECO:0007669"/>
    <property type="project" value="TreeGrafter"/>
</dbReference>